<dbReference type="Pfam" id="PF11967">
    <property type="entry name" value="RecO_N"/>
    <property type="match status" value="1"/>
</dbReference>
<evidence type="ECO:0000256" key="6">
    <source>
        <dbReference type="ARBA" id="ARBA00023204"/>
    </source>
</evidence>
<comment type="function">
    <text evidence="1 8">Involved in DNA repair and RecF pathway recombination.</text>
</comment>
<dbReference type="PANTHER" id="PTHR33991:SF1">
    <property type="entry name" value="DNA REPAIR PROTEIN RECO"/>
    <property type="match status" value="1"/>
</dbReference>
<dbReference type="InterPro" id="IPR003717">
    <property type="entry name" value="RecO"/>
</dbReference>
<sequence>MAERQWLQAYVLHRRPYRETSYIVDCFTLELGKVSAVAKGVRNSRSDRKSLLQPFQSLRIQLTGRSELKNLVQAEGERGQILLQGTSLFCGLYVNELLNRVMPAGLVSESLYSHYQKALGELSAAVDIELTLRRFEFAVLKEMGLLADWTQEGITGEQVQAEKWYAYSSEEGIVPALPDIIKNPIPGYALLAAVAEDWTPSARKVAKHLNRLALLPLVGDKPLKSRELFVIR</sequence>
<dbReference type="AlphaFoldDB" id="A0A6M4MBT2"/>
<keyword evidence="5 8" id="KW-0233">DNA recombination</keyword>
<reference evidence="10 11" key="2">
    <citation type="submission" date="2020-04" db="EMBL/GenBank/DDBJ databases">
        <title>Complete genome sequence of Alteromonas pelagimontana 5.12T.</title>
        <authorList>
            <person name="Sinha R.K."/>
            <person name="Krishnan K.P."/>
            <person name="Kurian J.P."/>
        </authorList>
    </citation>
    <scope>NUCLEOTIDE SEQUENCE [LARGE SCALE GENOMIC DNA]</scope>
    <source>
        <strain evidence="10 11">5.12</strain>
    </source>
</reference>
<evidence type="ECO:0000256" key="2">
    <source>
        <dbReference type="ARBA" id="ARBA00007452"/>
    </source>
</evidence>
<dbReference type="Pfam" id="PF02565">
    <property type="entry name" value="RecO_C"/>
    <property type="match status" value="1"/>
</dbReference>
<comment type="similarity">
    <text evidence="2 8">Belongs to the RecO family.</text>
</comment>
<proteinExistence type="inferred from homology"/>
<dbReference type="HAMAP" id="MF_00201">
    <property type="entry name" value="RecO"/>
    <property type="match status" value="1"/>
</dbReference>
<evidence type="ECO:0000256" key="3">
    <source>
        <dbReference type="ARBA" id="ARBA00021310"/>
    </source>
</evidence>
<reference evidence="11" key="1">
    <citation type="submission" date="2014-12" db="EMBL/GenBank/DDBJ databases">
        <title>Complete genome sequence of a multi-drug resistant Klebsiella pneumoniae.</title>
        <authorList>
            <person name="Hua X."/>
            <person name="Chen Q."/>
            <person name="Li X."/>
            <person name="Feng Y."/>
            <person name="Ruan Z."/>
            <person name="Yu Y."/>
        </authorList>
    </citation>
    <scope>NUCLEOTIDE SEQUENCE [LARGE SCALE GENOMIC DNA]</scope>
    <source>
        <strain evidence="11">5.12</strain>
    </source>
</reference>
<keyword evidence="11" id="KW-1185">Reference proteome</keyword>
<dbReference type="RefSeq" id="WP_075608422.1">
    <property type="nucleotide sequence ID" value="NZ_CP052766.1"/>
</dbReference>
<dbReference type="NCBIfam" id="TIGR00613">
    <property type="entry name" value="reco"/>
    <property type="match status" value="1"/>
</dbReference>
<dbReference type="InterPro" id="IPR012340">
    <property type="entry name" value="NA-bd_OB-fold"/>
</dbReference>
<evidence type="ECO:0000256" key="7">
    <source>
        <dbReference type="ARBA" id="ARBA00033409"/>
    </source>
</evidence>
<gene>
    <name evidence="8 10" type="primary">recO</name>
    <name evidence="10" type="ORF">CA267_005490</name>
</gene>
<feature type="domain" description="DNA replication/recombination mediator RecO N-terminal" evidence="9">
    <location>
        <begin position="7"/>
        <end position="75"/>
    </location>
</feature>
<evidence type="ECO:0000256" key="8">
    <source>
        <dbReference type="HAMAP-Rule" id="MF_00201"/>
    </source>
</evidence>
<evidence type="ECO:0000256" key="1">
    <source>
        <dbReference type="ARBA" id="ARBA00003065"/>
    </source>
</evidence>
<dbReference type="InterPro" id="IPR042242">
    <property type="entry name" value="RecO_C"/>
</dbReference>
<dbReference type="InterPro" id="IPR022572">
    <property type="entry name" value="DNA_rep/recomb_RecO_N"/>
</dbReference>
<keyword evidence="6 8" id="KW-0234">DNA repair</keyword>
<dbReference type="Gene3D" id="1.20.1440.120">
    <property type="entry name" value="Recombination protein O, C-terminal domain"/>
    <property type="match status" value="1"/>
</dbReference>
<dbReference type="SUPFAM" id="SSF57863">
    <property type="entry name" value="ArfGap/RecO-like zinc finger"/>
    <property type="match status" value="1"/>
</dbReference>
<protein>
    <recommendedName>
        <fullName evidence="3 8">DNA repair protein RecO</fullName>
    </recommendedName>
    <alternativeName>
        <fullName evidence="7 8">Recombination protein O</fullName>
    </alternativeName>
</protein>
<dbReference type="GO" id="GO:0006310">
    <property type="term" value="P:DNA recombination"/>
    <property type="evidence" value="ECO:0007669"/>
    <property type="project" value="UniProtKB-UniRule"/>
</dbReference>
<dbReference type="KEGG" id="apel:CA267_005490"/>
<evidence type="ECO:0000256" key="5">
    <source>
        <dbReference type="ARBA" id="ARBA00023172"/>
    </source>
</evidence>
<evidence type="ECO:0000259" key="9">
    <source>
        <dbReference type="Pfam" id="PF11967"/>
    </source>
</evidence>
<dbReference type="GO" id="GO:0043590">
    <property type="term" value="C:bacterial nucleoid"/>
    <property type="evidence" value="ECO:0007669"/>
    <property type="project" value="TreeGrafter"/>
</dbReference>
<evidence type="ECO:0000313" key="11">
    <source>
        <dbReference type="Proteomes" id="UP000219285"/>
    </source>
</evidence>
<organism evidence="10 11">
    <name type="scientific">Alteromonas pelagimontana</name>
    <dbReference type="NCBI Taxonomy" id="1858656"/>
    <lineage>
        <taxon>Bacteria</taxon>
        <taxon>Pseudomonadati</taxon>
        <taxon>Pseudomonadota</taxon>
        <taxon>Gammaproteobacteria</taxon>
        <taxon>Alteromonadales</taxon>
        <taxon>Alteromonadaceae</taxon>
        <taxon>Alteromonas/Salinimonas group</taxon>
        <taxon>Alteromonas</taxon>
    </lineage>
</organism>
<keyword evidence="4 8" id="KW-0227">DNA damage</keyword>
<dbReference type="EMBL" id="CP052766">
    <property type="protein sequence ID" value="QJR80268.1"/>
    <property type="molecule type" value="Genomic_DNA"/>
</dbReference>
<dbReference type="GO" id="GO:0006302">
    <property type="term" value="P:double-strand break repair"/>
    <property type="evidence" value="ECO:0007669"/>
    <property type="project" value="TreeGrafter"/>
</dbReference>
<dbReference type="InterPro" id="IPR037278">
    <property type="entry name" value="ARFGAP/RecO"/>
</dbReference>
<dbReference type="PANTHER" id="PTHR33991">
    <property type="entry name" value="DNA REPAIR PROTEIN RECO"/>
    <property type="match status" value="1"/>
</dbReference>
<dbReference type="Proteomes" id="UP000219285">
    <property type="component" value="Chromosome"/>
</dbReference>
<name>A0A6M4MBT2_9ALTE</name>
<accession>A0A6M4MBT2</accession>
<evidence type="ECO:0000313" key="10">
    <source>
        <dbReference type="EMBL" id="QJR80268.1"/>
    </source>
</evidence>
<dbReference type="SUPFAM" id="SSF50249">
    <property type="entry name" value="Nucleic acid-binding proteins"/>
    <property type="match status" value="1"/>
</dbReference>
<evidence type="ECO:0000256" key="4">
    <source>
        <dbReference type="ARBA" id="ARBA00022763"/>
    </source>
</evidence>
<dbReference type="Gene3D" id="2.40.50.140">
    <property type="entry name" value="Nucleic acid-binding proteins"/>
    <property type="match status" value="1"/>
</dbReference>
<dbReference type="OrthoDB" id="9804792at2"/>